<dbReference type="PROSITE" id="PS50181">
    <property type="entry name" value="FBOX"/>
    <property type="match status" value="1"/>
</dbReference>
<dbReference type="OMA" id="WIDSHTE"/>
<dbReference type="EMBL" id="KN817542">
    <property type="protein sequence ID" value="KJA23518.1"/>
    <property type="molecule type" value="Genomic_DNA"/>
</dbReference>
<dbReference type="Proteomes" id="UP000054270">
    <property type="component" value="Unassembled WGS sequence"/>
</dbReference>
<protein>
    <recommendedName>
        <fullName evidence="1">F-box domain-containing protein</fullName>
    </recommendedName>
</protein>
<dbReference type="SMART" id="SM00256">
    <property type="entry name" value="FBOX"/>
    <property type="match status" value="1"/>
</dbReference>
<feature type="domain" description="F-box" evidence="1">
    <location>
        <begin position="3"/>
        <end position="49"/>
    </location>
</feature>
<dbReference type="InterPro" id="IPR001810">
    <property type="entry name" value="F-box_dom"/>
</dbReference>
<dbReference type="Pfam" id="PF12937">
    <property type="entry name" value="F-box-like"/>
    <property type="match status" value="1"/>
</dbReference>
<sequence length="482" mass="54655">MAIQPTSSLPTDIYGLIIRFLDVDDIIVLRQTCKEFHELSKVRSVWDRLVRNDVLDQNIPIPRMQGRTLESMNSTELEECYRRAFSMRRNWVSSSPRVHRQLTLVPNSRSIAIHVLPGHCNNWIVSLSLTAGQQRVFTLQCWDIGGSAPVCLARREFRRFRGMGVNRVACTRRAIAILNPEVEIISVDPQAASSDEGFVTEVYMPQVQEAAGIHFLAGSHILTRNSNGNLDLWDINLSHTDAGKYQLHNPNLPQSTVIIDVLVTNELIVLLKSTTLEVYGRPSQHAPPSNNNILVPISTFRLPWAIDNAVMVQVNRSSQNQRKSPIDILVRFRSYYPWALNILHHYVLYPNTDFLADKDISEHNPPYELAPLLRETIGSPVRLHTTSDMAIGPYGTAIWTDSHTEDYFNHADRGQRVAGIFSRYVVNEGEEIELSDQVATAVATSVYTYHEEDSWVRIALDEMEGRIFLGRDDGVISVLEYI</sequence>
<evidence type="ECO:0000259" key="1">
    <source>
        <dbReference type="PROSITE" id="PS50181"/>
    </source>
</evidence>
<evidence type="ECO:0000313" key="2">
    <source>
        <dbReference type="EMBL" id="KJA23518.1"/>
    </source>
</evidence>
<dbReference type="InterPro" id="IPR036047">
    <property type="entry name" value="F-box-like_dom_sf"/>
</dbReference>
<reference evidence="3" key="1">
    <citation type="submission" date="2014-04" db="EMBL/GenBank/DDBJ databases">
        <title>Evolutionary Origins and Diversification of the Mycorrhizal Mutualists.</title>
        <authorList>
            <consortium name="DOE Joint Genome Institute"/>
            <consortium name="Mycorrhizal Genomics Consortium"/>
            <person name="Kohler A."/>
            <person name="Kuo A."/>
            <person name="Nagy L.G."/>
            <person name="Floudas D."/>
            <person name="Copeland A."/>
            <person name="Barry K.W."/>
            <person name="Cichocki N."/>
            <person name="Veneault-Fourrey C."/>
            <person name="LaButti K."/>
            <person name="Lindquist E.A."/>
            <person name="Lipzen A."/>
            <person name="Lundell T."/>
            <person name="Morin E."/>
            <person name="Murat C."/>
            <person name="Riley R."/>
            <person name="Ohm R."/>
            <person name="Sun H."/>
            <person name="Tunlid A."/>
            <person name="Henrissat B."/>
            <person name="Grigoriev I.V."/>
            <person name="Hibbett D.S."/>
            <person name="Martin F."/>
        </authorList>
    </citation>
    <scope>NUCLEOTIDE SEQUENCE [LARGE SCALE GENOMIC DNA]</scope>
    <source>
        <strain evidence="3">FD-334 SS-4</strain>
    </source>
</reference>
<dbReference type="Gene3D" id="1.20.1280.50">
    <property type="match status" value="1"/>
</dbReference>
<dbReference type="SUPFAM" id="SSF81383">
    <property type="entry name" value="F-box domain"/>
    <property type="match status" value="1"/>
</dbReference>
<gene>
    <name evidence="2" type="ORF">HYPSUDRAFT_137474</name>
</gene>
<dbReference type="OrthoDB" id="3193353at2759"/>
<evidence type="ECO:0000313" key="3">
    <source>
        <dbReference type="Proteomes" id="UP000054270"/>
    </source>
</evidence>
<name>A0A0D2MIM4_HYPSF</name>
<dbReference type="STRING" id="945553.A0A0D2MIM4"/>
<keyword evidence="3" id="KW-1185">Reference proteome</keyword>
<dbReference type="AlphaFoldDB" id="A0A0D2MIM4"/>
<organism evidence="2 3">
    <name type="scientific">Hypholoma sublateritium (strain FD-334 SS-4)</name>
    <dbReference type="NCBI Taxonomy" id="945553"/>
    <lineage>
        <taxon>Eukaryota</taxon>
        <taxon>Fungi</taxon>
        <taxon>Dikarya</taxon>
        <taxon>Basidiomycota</taxon>
        <taxon>Agaricomycotina</taxon>
        <taxon>Agaricomycetes</taxon>
        <taxon>Agaricomycetidae</taxon>
        <taxon>Agaricales</taxon>
        <taxon>Agaricineae</taxon>
        <taxon>Strophariaceae</taxon>
        <taxon>Hypholoma</taxon>
    </lineage>
</organism>
<accession>A0A0D2MIM4</accession>
<proteinExistence type="predicted"/>